<dbReference type="EMBL" id="JAKJPO010000001">
    <property type="protein sequence ID" value="MCF7220872.1"/>
    <property type="molecule type" value="Genomic_DNA"/>
</dbReference>
<dbReference type="Proteomes" id="UP001430796">
    <property type="component" value="Unassembled WGS sequence"/>
</dbReference>
<feature type="region of interest" description="Disordered" evidence="1">
    <location>
        <begin position="1"/>
        <end position="35"/>
    </location>
</feature>
<organism evidence="2 3">
    <name type="scientific">Marilutibacter chinensis</name>
    <dbReference type="NCBI Taxonomy" id="2912247"/>
    <lineage>
        <taxon>Bacteria</taxon>
        <taxon>Pseudomonadati</taxon>
        <taxon>Pseudomonadota</taxon>
        <taxon>Gammaproteobacteria</taxon>
        <taxon>Lysobacterales</taxon>
        <taxon>Lysobacteraceae</taxon>
        <taxon>Marilutibacter</taxon>
    </lineage>
</organism>
<gene>
    <name evidence="2" type="ORF">L3V18_03585</name>
</gene>
<comment type="caution">
    <text evidence="2">The sequence shown here is derived from an EMBL/GenBank/DDBJ whole genome shotgun (WGS) entry which is preliminary data.</text>
</comment>
<reference evidence="2 3" key="3">
    <citation type="submission" date="2022-01" db="EMBL/GenBank/DDBJ databases">
        <authorList>
            <person name="Zhou L.Y."/>
        </authorList>
    </citation>
    <scope>NUCLEOTIDE SEQUENCE [LARGE SCALE GENOMIC DNA]</scope>
    <source>
        <strain evidence="2 3">TLK-CK17</strain>
    </source>
</reference>
<evidence type="ECO:0000256" key="1">
    <source>
        <dbReference type="SAM" id="MobiDB-lite"/>
    </source>
</evidence>
<reference evidence="2 3" key="1">
    <citation type="submission" date="2022-01" db="EMBL/GenBank/DDBJ databases">
        <title>Lysobacter chinensis sp. nov., a bacterium isolated from cow dung compost.</title>
        <authorList>
            <person name="Liu Y."/>
        </authorList>
    </citation>
    <scope>NUCLEOTIDE SEQUENCE [LARGE SCALE GENOMIC DNA]</scope>
    <source>
        <strain evidence="2 3">TLK-CK17</strain>
    </source>
</reference>
<evidence type="ECO:0000313" key="3">
    <source>
        <dbReference type="Proteomes" id="UP001430796"/>
    </source>
</evidence>
<evidence type="ECO:0000313" key="2">
    <source>
        <dbReference type="EMBL" id="MCF7220872.1"/>
    </source>
</evidence>
<feature type="compositionally biased region" description="Low complexity" evidence="1">
    <location>
        <begin position="432"/>
        <end position="442"/>
    </location>
</feature>
<protein>
    <submittedName>
        <fullName evidence="2">Uncharacterized protein</fullName>
    </submittedName>
</protein>
<feature type="region of interest" description="Disordered" evidence="1">
    <location>
        <begin position="418"/>
        <end position="450"/>
    </location>
</feature>
<sequence length="450" mass="49008">MSAIFPKTVPSARAMAASTGSPAAAPTASRETTDVVRRKVRQMLEQAQSFQDLAPEKREALAKGLVQIGSYLAEPDGIRLKPHQQSPQVRALAGDDSEPLPASDQPEFGTALKTGVQQAGALMQAVNFPEFVTGLIDGVFNSIVTSSIQQMEAYAKLVADVSKSLNQFRDDNTTQNQGRDHLVEQFPDIFQLQMGGGDWGDFGGFGDEQPGNEPRVVVRQDVDERRAIERLNQSLPLEKPITRLDDELVEALLVPAARTQIATGRQQLLATLVMLGINRIVVTDGRISAKVMYDFQARDNLKYRHSAAKMDHQRDAYGNIAKTRNREGEYDYQYEGGSGTGENRQDASWYSKGNYKYTEQPIIKMMSTSQLQNDASLQARASLAGQVEVNFKSDYLPLEKMANPEAIAAIQMNAQPGMVKTMANRPPPAQSGTAPATGETPAAAPPAATP</sequence>
<feature type="region of interest" description="Disordered" evidence="1">
    <location>
        <begin position="78"/>
        <end position="101"/>
    </location>
</feature>
<name>A0ABS9HRE1_9GAMM</name>
<accession>A0ABS9HRE1</accession>
<keyword evidence="3" id="KW-1185">Reference proteome</keyword>
<feature type="compositionally biased region" description="Low complexity" evidence="1">
    <location>
        <begin position="12"/>
        <end position="30"/>
    </location>
</feature>
<dbReference type="RefSeq" id="WP_237053215.1">
    <property type="nucleotide sequence ID" value="NZ_JAKJPO010000001.1"/>
</dbReference>
<proteinExistence type="predicted"/>
<reference evidence="3" key="2">
    <citation type="submission" date="2022-01" db="EMBL/GenBank/DDBJ databases">
        <title>Lysobacter chinensis sp. nov., a bacterium isolated from cow dung compost.</title>
        <authorList>
            <person name="Zhou L.Y."/>
        </authorList>
    </citation>
    <scope>NUCLEOTIDE SEQUENCE [LARGE SCALE GENOMIC DNA]</scope>
    <source>
        <strain evidence="3">TLK-CK17</strain>
    </source>
</reference>